<dbReference type="GO" id="GO:0016740">
    <property type="term" value="F:transferase activity"/>
    <property type="evidence" value="ECO:0007669"/>
    <property type="project" value="UniProtKB-KW"/>
</dbReference>
<dbReference type="EMBL" id="JBHUIV010000020">
    <property type="protein sequence ID" value="MFD2202903.1"/>
    <property type="molecule type" value="Genomic_DNA"/>
</dbReference>
<evidence type="ECO:0000313" key="1">
    <source>
        <dbReference type="EMBL" id="MFD2202903.1"/>
    </source>
</evidence>
<dbReference type="Proteomes" id="UP001597414">
    <property type="component" value="Unassembled WGS sequence"/>
</dbReference>
<dbReference type="PANTHER" id="PTHR43293:SF3">
    <property type="entry name" value="CHOLESTEROL RING-CLEAVING HYDROLASE IPDB SUBUNIT"/>
    <property type="match status" value="1"/>
</dbReference>
<organism evidence="1 2">
    <name type="scientific">Shivajiella indica</name>
    <dbReference type="NCBI Taxonomy" id="872115"/>
    <lineage>
        <taxon>Bacteria</taxon>
        <taxon>Pseudomonadati</taxon>
        <taxon>Bacteroidota</taxon>
        <taxon>Cytophagia</taxon>
        <taxon>Cytophagales</taxon>
        <taxon>Cyclobacteriaceae</taxon>
        <taxon>Shivajiella</taxon>
    </lineage>
</organism>
<keyword evidence="2" id="KW-1185">Reference proteome</keyword>
<dbReference type="Pfam" id="PF01144">
    <property type="entry name" value="CoA_trans"/>
    <property type="match status" value="1"/>
</dbReference>
<proteinExistence type="predicted"/>
<name>A0ABW5B9S6_9BACT</name>
<sequence length="268" mass="30023">MKEKIVSLQSLIQHYVQDGDTIAMEGFTHLIPFSAGHEIIRQNKKELTLIRMTPDLIYDQIIGMGLVKKLIFSWGGNPGVGSLYRLREAVEKGFPNPLQIEEHSHAAMACAYQAGASGLPFGILRGYTGTDLAKENPDYIKWINCPFTGERLAAIKAINPDVGIIHAQQADKKGNIKIWGITGVQKEVVYASKKVLVTVEEIVEELDDKQQGIVIPHWLVTGISAVQKGAHPSYAMGYYKRDNGFYKSWEDISKDFDRFSLWMKDNVL</sequence>
<dbReference type="SUPFAM" id="SSF100950">
    <property type="entry name" value="NagB/RpiA/CoA transferase-like"/>
    <property type="match status" value="1"/>
</dbReference>
<dbReference type="Gene3D" id="3.30.30.40">
    <property type="match status" value="1"/>
</dbReference>
<accession>A0ABW5B9S6</accession>
<dbReference type="SMART" id="SM00882">
    <property type="entry name" value="CoA_trans"/>
    <property type="match status" value="1"/>
</dbReference>
<dbReference type="PANTHER" id="PTHR43293">
    <property type="entry name" value="ACETATE COA-TRANSFERASE YDIF"/>
    <property type="match status" value="1"/>
</dbReference>
<dbReference type="InterPro" id="IPR004165">
    <property type="entry name" value="CoA_trans_fam_I"/>
</dbReference>
<evidence type="ECO:0000313" key="2">
    <source>
        <dbReference type="Proteomes" id="UP001597414"/>
    </source>
</evidence>
<gene>
    <name evidence="1" type="ORF">ACFSKV_15100</name>
</gene>
<keyword evidence="1" id="KW-0808">Transferase</keyword>
<dbReference type="InterPro" id="IPR037171">
    <property type="entry name" value="NagB/RpiA_transferase-like"/>
</dbReference>
<reference evidence="2" key="1">
    <citation type="journal article" date="2019" name="Int. J. Syst. Evol. Microbiol.">
        <title>The Global Catalogue of Microorganisms (GCM) 10K type strain sequencing project: providing services to taxonomists for standard genome sequencing and annotation.</title>
        <authorList>
            <consortium name="The Broad Institute Genomics Platform"/>
            <consortium name="The Broad Institute Genome Sequencing Center for Infectious Disease"/>
            <person name="Wu L."/>
            <person name="Ma J."/>
        </authorList>
    </citation>
    <scope>NUCLEOTIDE SEQUENCE [LARGE SCALE GENOMIC DNA]</scope>
    <source>
        <strain evidence="2">KCTC 19812</strain>
    </source>
</reference>
<dbReference type="RefSeq" id="WP_380804521.1">
    <property type="nucleotide sequence ID" value="NZ_JBHUIV010000020.1"/>
</dbReference>
<comment type="caution">
    <text evidence="1">The sequence shown here is derived from an EMBL/GenBank/DDBJ whole genome shotgun (WGS) entry which is preliminary data.</text>
</comment>
<dbReference type="Gene3D" id="3.40.1080.10">
    <property type="entry name" value="Glutaconate Coenzyme A-transferase"/>
    <property type="match status" value="1"/>
</dbReference>
<protein>
    <submittedName>
        <fullName evidence="1">CoA transferase subunit A</fullName>
    </submittedName>
</protein>